<feature type="domain" description="HTH bat-type" evidence="4">
    <location>
        <begin position="168"/>
        <end position="219"/>
    </location>
</feature>
<feature type="domain" description="HVO-0513-like N-terminal" evidence="5">
    <location>
        <begin position="28"/>
        <end position="157"/>
    </location>
</feature>
<dbReference type="Pfam" id="PF04967">
    <property type="entry name" value="HTH_10"/>
    <property type="match status" value="1"/>
</dbReference>
<accession>A0AAP3E3Q3</accession>
<evidence type="ECO:0000313" key="7">
    <source>
        <dbReference type="Proteomes" id="UP001321018"/>
    </source>
</evidence>
<dbReference type="Proteomes" id="UP001321018">
    <property type="component" value="Unassembled WGS sequence"/>
</dbReference>
<dbReference type="SUPFAM" id="SSF88659">
    <property type="entry name" value="Sigma3 and sigma4 domains of RNA polymerase sigma factors"/>
    <property type="match status" value="1"/>
</dbReference>
<sequence>MSDMQYARVRIGASEPSSQSVEETPVTALAAADGVDGVHLLAGGVADTDAPTYSLSITGSEDAVRTTLEDDPTVLEWEISSAEAGTVYAYVRFRAPPAVGALREHLTRDSLVVLLPATFRPDGAVELTVVGGQSDLSTAFDDLPEGMRATVLEVGPYRGGRLHRGTGLTDRQRETLRTAYELGYYETPSRASHEEIAAELDCASSTVGEHLRKAEARLVAELFE</sequence>
<keyword evidence="2" id="KW-0804">Transcription</keyword>
<evidence type="ECO:0000256" key="3">
    <source>
        <dbReference type="SAM" id="MobiDB-lite"/>
    </source>
</evidence>
<organism evidence="6 7">
    <name type="scientific">Natronoglomus mannanivorans</name>
    <dbReference type="NCBI Taxonomy" id="2979990"/>
    <lineage>
        <taxon>Archaea</taxon>
        <taxon>Methanobacteriati</taxon>
        <taxon>Methanobacteriota</taxon>
        <taxon>Stenosarchaea group</taxon>
        <taxon>Halobacteria</taxon>
        <taxon>Halobacteriales</taxon>
        <taxon>Natrialbaceae</taxon>
        <taxon>Natronoglomus</taxon>
    </lineage>
</organism>
<comment type="caution">
    <text evidence="6">The sequence shown here is derived from an EMBL/GenBank/DDBJ whole genome shotgun (WGS) entry which is preliminary data.</text>
</comment>
<evidence type="ECO:0000256" key="1">
    <source>
        <dbReference type="ARBA" id="ARBA00023015"/>
    </source>
</evidence>
<dbReference type="PANTHER" id="PTHR34236:SF1">
    <property type="entry name" value="DIMETHYL SULFOXIDE REDUCTASE TRANSCRIPTIONAL ACTIVATOR"/>
    <property type="match status" value="1"/>
</dbReference>
<dbReference type="RefSeq" id="WP_338005037.1">
    <property type="nucleotide sequence ID" value="NZ_JAOPKA010000013.1"/>
</dbReference>
<proteinExistence type="predicted"/>
<evidence type="ECO:0000313" key="6">
    <source>
        <dbReference type="EMBL" id="MCU4743224.1"/>
    </source>
</evidence>
<name>A0AAP3E3Q3_9EURY</name>
<dbReference type="InterPro" id="IPR056493">
    <property type="entry name" value="HVO_0513_N"/>
</dbReference>
<dbReference type="PANTHER" id="PTHR34236">
    <property type="entry name" value="DIMETHYL SULFOXIDE REDUCTASE TRANSCRIPTIONAL ACTIVATOR"/>
    <property type="match status" value="1"/>
</dbReference>
<dbReference type="Gene3D" id="1.10.10.10">
    <property type="entry name" value="Winged helix-like DNA-binding domain superfamily/Winged helix DNA-binding domain"/>
    <property type="match status" value="1"/>
</dbReference>
<reference evidence="6" key="1">
    <citation type="submission" date="2022-09" db="EMBL/GenBank/DDBJ databases">
        <title>Enrichment on poylsaccharides allowed isolation of novel metabolic and taxonomic groups of Haloarchaea.</title>
        <authorList>
            <person name="Sorokin D.Y."/>
            <person name="Elcheninov A.G."/>
            <person name="Khizhniak T.V."/>
            <person name="Kolganova T.V."/>
            <person name="Kublanov I.V."/>
        </authorList>
    </citation>
    <scope>NUCLEOTIDE SEQUENCE</scope>
    <source>
        <strain evidence="6">AArc-xg1-1</strain>
    </source>
</reference>
<feature type="region of interest" description="Disordered" evidence="3">
    <location>
        <begin position="1"/>
        <end position="22"/>
    </location>
</feature>
<evidence type="ECO:0000259" key="5">
    <source>
        <dbReference type="Pfam" id="PF24278"/>
    </source>
</evidence>
<evidence type="ECO:0000256" key="2">
    <source>
        <dbReference type="ARBA" id="ARBA00023163"/>
    </source>
</evidence>
<dbReference type="InterPro" id="IPR007050">
    <property type="entry name" value="HTH_bacterioopsin"/>
</dbReference>
<evidence type="ECO:0000259" key="4">
    <source>
        <dbReference type="Pfam" id="PF04967"/>
    </source>
</evidence>
<dbReference type="InterPro" id="IPR013324">
    <property type="entry name" value="RNA_pol_sigma_r3/r4-like"/>
</dbReference>
<gene>
    <name evidence="6" type="ORF">OB960_17695</name>
</gene>
<dbReference type="AlphaFoldDB" id="A0AAP3E3Q3"/>
<keyword evidence="1" id="KW-0805">Transcription regulation</keyword>
<dbReference type="EMBL" id="JAOPKA010000013">
    <property type="protein sequence ID" value="MCU4743224.1"/>
    <property type="molecule type" value="Genomic_DNA"/>
</dbReference>
<dbReference type="InterPro" id="IPR036388">
    <property type="entry name" value="WH-like_DNA-bd_sf"/>
</dbReference>
<protein>
    <submittedName>
        <fullName evidence="6">Helix-turn-helix domain-containing protein</fullName>
    </submittedName>
</protein>
<dbReference type="Pfam" id="PF24278">
    <property type="entry name" value="HVO_0513_N"/>
    <property type="match status" value="1"/>
</dbReference>